<evidence type="ECO:0000313" key="1">
    <source>
        <dbReference type="EMBL" id="PZQ58521.1"/>
    </source>
</evidence>
<proteinExistence type="predicted"/>
<protein>
    <submittedName>
        <fullName evidence="1">Uncharacterized protein</fullName>
    </submittedName>
</protein>
<comment type="caution">
    <text evidence="1">The sequence shown here is derived from an EMBL/GenBank/DDBJ whole genome shotgun (WGS) entry which is preliminary data.</text>
</comment>
<dbReference type="AlphaFoldDB" id="A0A2W5NY47"/>
<organism evidence="1 2">
    <name type="scientific">Sphingomonas taxi</name>
    <dbReference type="NCBI Taxonomy" id="1549858"/>
    <lineage>
        <taxon>Bacteria</taxon>
        <taxon>Pseudomonadati</taxon>
        <taxon>Pseudomonadota</taxon>
        <taxon>Alphaproteobacteria</taxon>
        <taxon>Sphingomonadales</taxon>
        <taxon>Sphingomonadaceae</taxon>
        <taxon>Sphingomonas</taxon>
    </lineage>
</organism>
<evidence type="ECO:0000313" key="2">
    <source>
        <dbReference type="Proteomes" id="UP000249229"/>
    </source>
</evidence>
<reference evidence="1 2" key="1">
    <citation type="submission" date="2017-08" db="EMBL/GenBank/DDBJ databases">
        <title>Infants hospitalized years apart are colonized by the same room-sourced microbial strains.</title>
        <authorList>
            <person name="Brooks B."/>
            <person name="Olm M.R."/>
            <person name="Firek B.A."/>
            <person name="Baker R."/>
            <person name="Thomas B.C."/>
            <person name="Morowitz M.J."/>
            <person name="Banfield J.F."/>
        </authorList>
    </citation>
    <scope>NUCLEOTIDE SEQUENCE [LARGE SCALE GENOMIC DNA]</scope>
    <source>
        <strain evidence="1">S2_005_001_R1_22</strain>
    </source>
</reference>
<accession>A0A2W5NY47</accession>
<gene>
    <name evidence="1" type="ORF">DI544_14020</name>
</gene>
<sequence>MITDRDRLYFQARAEAELKLAAEAEDPAVCQAHYAMATQYLEAAHGAHMRLPPDPQRLAGGE</sequence>
<dbReference type="EMBL" id="QFQI01000016">
    <property type="protein sequence ID" value="PZQ58521.1"/>
    <property type="molecule type" value="Genomic_DNA"/>
</dbReference>
<dbReference type="Proteomes" id="UP000249229">
    <property type="component" value="Unassembled WGS sequence"/>
</dbReference>
<name>A0A2W5NY47_9SPHN</name>